<keyword evidence="2" id="KW-1185">Reference proteome</keyword>
<evidence type="ECO:0000259" key="1">
    <source>
        <dbReference type="Pfam" id="PF07734"/>
    </source>
</evidence>
<dbReference type="InterPro" id="IPR050233">
    <property type="entry name" value="A_thaliana_F-box"/>
</dbReference>
<dbReference type="InterPro" id="IPR017451">
    <property type="entry name" value="F-box-assoc_interact_dom"/>
</dbReference>
<dbReference type="GeneID" id="104778827"/>
<organism evidence="2 3">
    <name type="scientific">Camelina sativa</name>
    <name type="common">False flax</name>
    <name type="synonym">Myagrum sativum</name>
    <dbReference type="NCBI Taxonomy" id="90675"/>
    <lineage>
        <taxon>Eukaryota</taxon>
        <taxon>Viridiplantae</taxon>
        <taxon>Streptophyta</taxon>
        <taxon>Embryophyta</taxon>
        <taxon>Tracheophyta</taxon>
        <taxon>Spermatophyta</taxon>
        <taxon>Magnoliopsida</taxon>
        <taxon>eudicotyledons</taxon>
        <taxon>Gunneridae</taxon>
        <taxon>Pentapetalae</taxon>
        <taxon>rosids</taxon>
        <taxon>malvids</taxon>
        <taxon>Brassicales</taxon>
        <taxon>Brassicaceae</taxon>
        <taxon>Camelineae</taxon>
        <taxon>Camelina</taxon>
    </lineage>
</organism>
<dbReference type="RefSeq" id="XP_010501558.2">
    <property type="nucleotide sequence ID" value="XM_010503256.2"/>
</dbReference>
<dbReference type="NCBIfam" id="TIGR01640">
    <property type="entry name" value="F_box_assoc_1"/>
    <property type="match status" value="1"/>
</dbReference>
<sequence length="373" mass="42985">MMSDLSGGLVTEIFGEEVPAASNQFLGFMMMDNRVCSLRSNLQGIRNDKEGGDLVDPFVVNQVSVLDQIEVSKVFHSDCLLLCVLKDNSRLLVWNPYLGQTRWIQQRDSFHRLDNYAIGYDNKNRNHKVLRFVDYYLEELVFGFEIYDFSSNSWRVLDVTPDWNIEFFQRGVSLKEGNSYFYAQEKLMPPEEGIESDEVDTTDLPVFLLCFDFTAERFGTRLPLPFHSHDEETVSLSCVRQEQLAVLYQHYDRCLEIWITTKIEPSAVSWSMFLKVDMGPLTGFKFDVEAASFLIDEDKRVAVVFDLDGYEQTETCRYQTAHIIGQNGGGYFKSVNIREAPNVGKPDRYGHTFRRYCVPLVCPSYVPSLVQLD</sequence>
<accession>A0ABM0YIT2</accession>
<evidence type="ECO:0000313" key="2">
    <source>
        <dbReference type="Proteomes" id="UP000694864"/>
    </source>
</evidence>
<protein>
    <submittedName>
        <fullName evidence="3">F-box/kelch-repeat protein At3g13680-like</fullName>
    </submittedName>
</protein>
<feature type="domain" description="F-box associated beta-propeller type 1" evidence="1">
    <location>
        <begin position="27"/>
        <end position="372"/>
    </location>
</feature>
<dbReference type="Proteomes" id="UP000694864">
    <property type="component" value="Chromosome 1"/>
</dbReference>
<dbReference type="PANTHER" id="PTHR47993:SF360">
    <property type="entry name" value="F-BOX ASSOCIATED DOMAIN-CONTAINING PROTEIN"/>
    <property type="match status" value="1"/>
</dbReference>
<reference evidence="2" key="1">
    <citation type="journal article" date="2014" name="Nat. Commun.">
        <title>The emerging biofuel crop Camelina sativa retains a highly undifferentiated hexaploid genome structure.</title>
        <authorList>
            <person name="Kagale S."/>
            <person name="Koh C."/>
            <person name="Nixon J."/>
            <person name="Bollina V."/>
            <person name="Clarke W.E."/>
            <person name="Tuteja R."/>
            <person name="Spillane C."/>
            <person name="Robinson S.J."/>
            <person name="Links M.G."/>
            <person name="Clarke C."/>
            <person name="Higgins E.E."/>
            <person name="Huebert T."/>
            <person name="Sharpe A.G."/>
            <person name="Parkin I.A."/>
        </authorList>
    </citation>
    <scope>NUCLEOTIDE SEQUENCE [LARGE SCALE GENOMIC DNA]</scope>
    <source>
        <strain evidence="2">cv. DH55</strain>
    </source>
</reference>
<evidence type="ECO:0000313" key="3">
    <source>
        <dbReference type="RefSeq" id="XP_010501558.2"/>
    </source>
</evidence>
<reference evidence="3" key="2">
    <citation type="submission" date="2025-08" db="UniProtKB">
        <authorList>
            <consortium name="RefSeq"/>
        </authorList>
    </citation>
    <scope>IDENTIFICATION</scope>
    <source>
        <tissue evidence="3">Leaf</tissue>
    </source>
</reference>
<dbReference type="Pfam" id="PF07734">
    <property type="entry name" value="FBA_1"/>
    <property type="match status" value="1"/>
</dbReference>
<name>A0ABM0YIT2_CAMSA</name>
<dbReference type="PANTHER" id="PTHR47993">
    <property type="entry name" value="OS09G0372900 PROTEIN-RELATED"/>
    <property type="match status" value="1"/>
</dbReference>
<gene>
    <name evidence="3" type="primary">LOC104778827</name>
</gene>
<proteinExistence type="predicted"/>
<dbReference type="InterPro" id="IPR006527">
    <property type="entry name" value="F-box-assoc_dom_typ1"/>
</dbReference>